<dbReference type="SUPFAM" id="SSF53098">
    <property type="entry name" value="Ribonuclease H-like"/>
    <property type="match status" value="1"/>
</dbReference>
<dbReference type="InterPro" id="IPR043502">
    <property type="entry name" value="DNA/RNA_pol_sf"/>
</dbReference>
<name>A0ABD2WMW7_9HYME</name>
<dbReference type="Gene3D" id="3.30.420.10">
    <property type="entry name" value="Ribonuclease H-like superfamily/Ribonuclease H"/>
    <property type="match status" value="1"/>
</dbReference>
<dbReference type="AlphaFoldDB" id="A0ABD2WMW7"/>
<dbReference type="PANTHER" id="PTHR31511">
    <property type="entry name" value="PROTEIN CBG23764"/>
    <property type="match status" value="1"/>
</dbReference>
<reference evidence="1 2" key="1">
    <citation type="journal article" date="2024" name="bioRxiv">
        <title>A reference genome for Trichogramma kaykai: A tiny desert-dwelling parasitoid wasp with competing sex-ratio distorters.</title>
        <authorList>
            <person name="Culotta J."/>
            <person name="Lindsey A.R."/>
        </authorList>
    </citation>
    <scope>NUCLEOTIDE SEQUENCE [LARGE SCALE GENOMIC DNA]</scope>
    <source>
        <strain evidence="1 2">KSX58</strain>
    </source>
</reference>
<accession>A0ABD2WMW7</accession>
<evidence type="ECO:0000313" key="2">
    <source>
        <dbReference type="Proteomes" id="UP001627154"/>
    </source>
</evidence>
<comment type="caution">
    <text evidence="1">The sequence shown here is derived from an EMBL/GenBank/DDBJ whole genome shotgun (WGS) entry which is preliminary data.</text>
</comment>
<dbReference type="GO" id="GO:0042575">
    <property type="term" value="C:DNA polymerase complex"/>
    <property type="evidence" value="ECO:0007669"/>
    <property type="project" value="UniProtKB-ARBA"/>
</dbReference>
<dbReference type="InterPro" id="IPR012337">
    <property type="entry name" value="RNaseH-like_sf"/>
</dbReference>
<dbReference type="SUPFAM" id="SSF56672">
    <property type="entry name" value="DNA/RNA polymerases"/>
    <property type="match status" value="1"/>
</dbReference>
<dbReference type="InterPro" id="IPR023211">
    <property type="entry name" value="DNA_pol_palm_dom_sf"/>
</dbReference>
<dbReference type="Gene3D" id="3.90.1600.10">
    <property type="entry name" value="Palm domain of DNA polymerase"/>
    <property type="match status" value="1"/>
</dbReference>
<keyword evidence="2" id="KW-1185">Reference proteome</keyword>
<evidence type="ECO:0008006" key="3">
    <source>
        <dbReference type="Google" id="ProtNLM"/>
    </source>
</evidence>
<sequence>MIFSSNFSFFSFRGAAHQSCNLNYKNAKYIPVVFHNLTGYDSHLFIKDIATSEVMKGHVKLIPLNKQKYISFIKHVDDTKNNVQFRFIDSFRFMPSLLDKLASYLDTHPIVDKEFFCLSEQIKLLKRKGVYPYDYTRSFESLREQQLPSIERFYGIMSEKTISEEDYQHAQDVWNSFHIKTLGEYSDLYLKTDVLLLADVFENFRNMCIESYELDSAHYFTTPGYAWDACLKLTNVTLALITDIDVLLFIERAIRGGISQCSNRYSEANHKYMSSYDASKEEKYLMYYDVNNLYGYAMMQSLPYGGFQWVESNTIKKNPKFWDVSQESEKGYFLEVDLEYPRTLHDDHKDLPFCAEKMVPPGLKTSKLLTTLYNKQRYVLHYLTLKQVTKQGLRVTKIHRVLEFLQKPWMKPYIDFNSAKRQAATNSFEIMYWKLMNNSAYGKTMESERKRVSVKLVNHWDGRFGAEAYISRPDFKNCTIFDENLVAIQLNHTNITIRKPIYVGAAVLELSKVHMYRFHHEYMKPLLKDKCKLMYMDTDSFIYEINQTNIYELMRKNLTSKDEKPEFDTFCYKADNPYNIPRLNNKVPGLVKDECNGQIMTHFIGLRSKMYAAKIENHEPIQKSKGVKTKVVKNNITFDDYYRCLFDKEITIREQIVIRSRNHNIFTQKERKVDLSPNDDKHYLIPNSTDTLPWGYHSIDSLDDDEPQPKISRLSKD</sequence>
<protein>
    <recommendedName>
        <fullName evidence="3">DNA-directed DNA polymerase</fullName>
    </recommendedName>
</protein>
<dbReference type="EMBL" id="JBJJXI010000092">
    <property type="protein sequence ID" value="KAL3394330.1"/>
    <property type="molecule type" value="Genomic_DNA"/>
</dbReference>
<proteinExistence type="predicted"/>
<dbReference type="InterPro" id="IPR036397">
    <property type="entry name" value="RNaseH_sf"/>
</dbReference>
<evidence type="ECO:0000313" key="1">
    <source>
        <dbReference type="EMBL" id="KAL3394330.1"/>
    </source>
</evidence>
<gene>
    <name evidence="1" type="ORF">TKK_011349</name>
</gene>
<dbReference type="PANTHER" id="PTHR31511:SF12">
    <property type="entry name" value="RHO TERMINATION FACTOR N-TERMINAL DOMAIN-CONTAINING PROTEIN"/>
    <property type="match status" value="1"/>
</dbReference>
<dbReference type="Proteomes" id="UP001627154">
    <property type="component" value="Unassembled WGS sequence"/>
</dbReference>
<organism evidence="1 2">
    <name type="scientific">Trichogramma kaykai</name>
    <dbReference type="NCBI Taxonomy" id="54128"/>
    <lineage>
        <taxon>Eukaryota</taxon>
        <taxon>Metazoa</taxon>
        <taxon>Ecdysozoa</taxon>
        <taxon>Arthropoda</taxon>
        <taxon>Hexapoda</taxon>
        <taxon>Insecta</taxon>
        <taxon>Pterygota</taxon>
        <taxon>Neoptera</taxon>
        <taxon>Endopterygota</taxon>
        <taxon>Hymenoptera</taxon>
        <taxon>Apocrita</taxon>
        <taxon>Proctotrupomorpha</taxon>
        <taxon>Chalcidoidea</taxon>
        <taxon>Trichogrammatidae</taxon>
        <taxon>Trichogramma</taxon>
    </lineage>
</organism>
<dbReference type="GO" id="GO:0071897">
    <property type="term" value="P:DNA biosynthetic process"/>
    <property type="evidence" value="ECO:0007669"/>
    <property type="project" value="UniProtKB-ARBA"/>
</dbReference>